<evidence type="ECO:0000256" key="3">
    <source>
        <dbReference type="ARBA" id="ARBA00022737"/>
    </source>
</evidence>
<evidence type="ECO:0000256" key="1">
    <source>
        <dbReference type="ARBA" id="ARBA00006375"/>
    </source>
</evidence>
<organism evidence="5 6">
    <name type="scientific">Sporothrix eucalyptigena</name>
    <dbReference type="NCBI Taxonomy" id="1812306"/>
    <lineage>
        <taxon>Eukaryota</taxon>
        <taxon>Fungi</taxon>
        <taxon>Dikarya</taxon>
        <taxon>Ascomycota</taxon>
        <taxon>Pezizomycotina</taxon>
        <taxon>Sordariomycetes</taxon>
        <taxon>Sordariomycetidae</taxon>
        <taxon>Ophiostomatales</taxon>
        <taxon>Ophiostomataceae</taxon>
        <taxon>Sporothrix</taxon>
    </lineage>
</organism>
<reference evidence="5 6" key="1">
    <citation type="submission" date="2024-01" db="EMBL/GenBank/DDBJ databases">
        <authorList>
            <person name="Allen C."/>
            <person name="Tagirdzhanova G."/>
        </authorList>
    </citation>
    <scope>NUCLEOTIDE SEQUENCE [LARGE SCALE GENOMIC DNA]</scope>
</reference>
<evidence type="ECO:0000313" key="6">
    <source>
        <dbReference type="Proteomes" id="UP001642482"/>
    </source>
</evidence>
<evidence type="ECO:0000256" key="2">
    <source>
        <dbReference type="ARBA" id="ARBA00022448"/>
    </source>
</evidence>
<comment type="similarity">
    <text evidence="1">Belongs to the mitochondrial carrier (TC 2.A.29) family.</text>
</comment>
<evidence type="ECO:0000313" key="5">
    <source>
        <dbReference type="EMBL" id="CAK7210180.1"/>
    </source>
</evidence>
<keyword evidence="3" id="KW-0677">Repeat</keyword>
<keyword evidence="4" id="KW-0812">Transmembrane</keyword>
<gene>
    <name evidence="5" type="ORF">SEUCBS140593_000747</name>
</gene>
<keyword evidence="2" id="KW-0813">Transport</keyword>
<dbReference type="EMBL" id="CAWUHD010000004">
    <property type="protein sequence ID" value="CAK7210180.1"/>
    <property type="molecule type" value="Genomic_DNA"/>
</dbReference>
<dbReference type="PANTHER" id="PTHR45939">
    <property type="entry name" value="PEROXISOMAL MEMBRANE PROTEIN PMP34-RELATED"/>
    <property type="match status" value="1"/>
</dbReference>
<name>A0ABP0ASF8_9PEZI</name>
<dbReference type="PANTHER" id="PTHR45939:SF2">
    <property type="entry name" value="CARRIER PROTEIN, PUTATIVE (AFU_ORTHOLOGUE AFUA_2G13870)-RELATED"/>
    <property type="match status" value="1"/>
</dbReference>
<keyword evidence="4" id="KW-1133">Transmembrane helix</keyword>
<comment type="caution">
    <text evidence="5">The sequence shown here is derived from an EMBL/GenBank/DDBJ whole genome shotgun (WGS) entry which is preliminary data.</text>
</comment>
<keyword evidence="4" id="KW-0472">Membrane</keyword>
<sequence>MTLSELAAFAISGSAATAASALVTDRVSASAKGVSPAKTTKKTATAANGFVFFFTYYVAATTRLRLSSHRHNSTSSTHRAASQAFLIGATAAVCTRLLGPGDSTILKSEIAPEDAPTNAEDAEAPPRYRWSLAALEDDVVLALDPGLTFCIHEILARMVAQRQWRRHASGQQQHHNLNGLYATAITFVLAATSKAVATGITYPLYASATAAEADRRRRWLGKPSEGDVGGDDDDGHTVLSMLWKTVRHPGGIRALYADWLRTVGTAALGHGLIMALQRALYGVILRVVLSLARIIKTRLASSPERMPPSSMQAQQGSLLAGTTEVPRAVPQLPAEPIDVHVDEQQKVTKAVESWLEATTANDTVTAKDIVKDDAPRLLPAAPSTASPKMAVSSQSWKQQFSEPWVDSLQTTQESIPAAPSVNEGALVRYEVSRNTETVSQNQELPVLNNVDNTGNDNDNGNVIFNMISKSPRVLKP</sequence>
<evidence type="ECO:0000256" key="4">
    <source>
        <dbReference type="ARBA" id="ARBA00022989"/>
    </source>
</evidence>
<keyword evidence="6" id="KW-1185">Reference proteome</keyword>
<accession>A0ABP0ASF8</accession>
<protein>
    <submittedName>
        <fullName evidence="5">Uncharacterized protein</fullName>
    </submittedName>
</protein>
<proteinExistence type="inferred from homology"/>
<dbReference type="InterPro" id="IPR052217">
    <property type="entry name" value="Mito/Peroxisomal_Carrier"/>
</dbReference>
<dbReference type="Proteomes" id="UP001642482">
    <property type="component" value="Unassembled WGS sequence"/>
</dbReference>